<protein>
    <submittedName>
        <fullName evidence="1">Uncharacterized protein</fullName>
    </submittedName>
</protein>
<keyword evidence="2" id="KW-1185">Reference proteome</keyword>
<name>A0A1E1KRM8_9HELO</name>
<organism evidence="1 2">
    <name type="scientific">Rhynchosporium graminicola</name>
    <dbReference type="NCBI Taxonomy" id="2792576"/>
    <lineage>
        <taxon>Eukaryota</taxon>
        <taxon>Fungi</taxon>
        <taxon>Dikarya</taxon>
        <taxon>Ascomycota</taxon>
        <taxon>Pezizomycotina</taxon>
        <taxon>Leotiomycetes</taxon>
        <taxon>Helotiales</taxon>
        <taxon>Ploettnerulaceae</taxon>
        <taxon>Rhynchosporium</taxon>
    </lineage>
</organism>
<comment type="caution">
    <text evidence="1">The sequence shown here is derived from an EMBL/GenBank/DDBJ whole genome shotgun (WGS) entry which is preliminary data.</text>
</comment>
<reference evidence="2" key="1">
    <citation type="submission" date="2016-03" db="EMBL/GenBank/DDBJ databases">
        <authorList>
            <person name="Ploux O."/>
        </authorList>
    </citation>
    <scope>NUCLEOTIDE SEQUENCE [LARGE SCALE GENOMIC DNA]</scope>
    <source>
        <strain evidence="2">UK7</strain>
    </source>
</reference>
<sequence>MVNEETDEQIMSIPIIFLNVFKRSAIEDCAEETARSASCEGSYDGNFFPRVLGLPQLIDPSDFPVYSRKCLIVHSDRITDGQKPYASKYKQNRVVWHPGRYHVYPRYTT</sequence>
<dbReference type="InParanoid" id="A0A1E1KRM8"/>
<dbReference type="EMBL" id="FJUW01000020">
    <property type="protein sequence ID" value="CZT00640.1"/>
    <property type="molecule type" value="Genomic_DNA"/>
</dbReference>
<evidence type="ECO:0000313" key="2">
    <source>
        <dbReference type="Proteomes" id="UP000178129"/>
    </source>
</evidence>
<gene>
    <name evidence="1" type="ORF">RCO7_14613</name>
</gene>
<dbReference type="AlphaFoldDB" id="A0A1E1KRM8"/>
<proteinExistence type="predicted"/>
<dbReference type="Proteomes" id="UP000178129">
    <property type="component" value="Unassembled WGS sequence"/>
</dbReference>
<evidence type="ECO:0000313" key="1">
    <source>
        <dbReference type="EMBL" id="CZT00640.1"/>
    </source>
</evidence>
<accession>A0A1E1KRM8</accession>